<keyword evidence="2" id="KW-1185">Reference proteome</keyword>
<evidence type="ECO:0000313" key="1">
    <source>
        <dbReference type="EMBL" id="KAF2280985.1"/>
    </source>
</evidence>
<organism evidence="1 2">
    <name type="scientific">Westerdykella ornata</name>
    <dbReference type="NCBI Taxonomy" id="318751"/>
    <lineage>
        <taxon>Eukaryota</taxon>
        <taxon>Fungi</taxon>
        <taxon>Dikarya</taxon>
        <taxon>Ascomycota</taxon>
        <taxon>Pezizomycotina</taxon>
        <taxon>Dothideomycetes</taxon>
        <taxon>Pleosporomycetidae</taxon>
        <taxon>Pleosporales</taxon>
        <taxon>Sporormiaceae</taxon>
        <taxon>Westerdykella</taxon>
    </lineage>
</organism>
<dbReference type="EMBL" id="ML986484">
    <property type="protein sequence ID" value="KAF2280985.1"/>
    <property type="molecule type" value="Genomic_DNA"/>
</dbReference>
<name>A0A6A6JXN8_WESOR</name>
<gene>
    <name evidence="1" type="ORF">EI97DRAFT_454210</name>
</gene>
<dbReference type="Proteomes" id="UP000800097">
    <property type="component" value="Unassembled WGS sequence"/>
</dbReference>
<evidence type="ECO:0000313" key="2">
    <source>
        <dbReference type="Proteomes" id="UP000800097"/>
    </source>
</evidence>
<dbReference type="GeneID" id="54553694"/>
<dbReference type="AlphaFoldDB" id="A0A6A6JXN8"/>
<reference evidence="1" key="1">
    <citation type="journal article" date="2020" name="Stud. Mycol.">
        <title>101 Dothideomycetes genomes: a test case for predicting lifestyles and emergence of pathogens.</title>
        <authorList>
            <person name="Haridas S."/>
            <person name="Albert R."/>
            <person name="Binder M."/>
            <person name="Bloem J."/>
            <person name="Labutti K."/>
            <person name="Salamov A."/>
            <person name="Andreopoulos B."/>
            <person name="Baker S."/>
            <person name="Barry K."/>
            <person name="Bills G."/>
            <person name="Bluhm B."/>
            <person name="Cannon C."/>
            <person name="Castanera R."/>
            <person name="Culley D."/>
            <person name="Daum C."/>
            <person name="Ezra D."/>
            <person name="Gonzalez J."/>
            <person name="Henrissat B."/>
            <person name="Kuo A."/>
            <person name="Liang C."/>
            <person name="Lipzen A."/>
            <person name="Lutzoni F."/>
            <person name="Magnuson J."/>
            <person name="Mondo S."/>
            <person name="Nolan M."/>
            <person name="Ohm R."/>
            <person name="Pangilinan J."/>
            <person name="Park H.-J."/>
            <person name="Ramirez L."/>
            <person name="Alfaro M."/>
            <person name="Sun H."/>
            <person name="Tritt A."/>
            <person name="Yoshinaga Y."/>
            <person name="Zwiers L.-H."/>
            <person name="Turgeon B."/>
            <person name="Goodwin S."/>
            <person name="Spatafora J."/>
            <person name="Crous P."/>
            <person name="Grigoriev I."/>
        </authorList>
    </citation>
    <scope>NUCLEOTIDE SEQUENCE</scope>
    <source>
        <strain evidence="1">CBS 379.55</strain>
    </source>
</reference>
<sequence>MVLYCTVTCGNRSMPLHRNECRILYQQTISRIGDTFSKAITTFRQRIFELNITHTVKSAENMTVYVDQTNLLESGTILFDFPRQRFSDPKDTLGILCANWSGEALGYFHGLLNAMLKGD</sequence>
<protein>
    <submittedName>
        <fullName evidence="1">Uncharacterized protein</fullName>
    </submittedName>
</protein>
<proteinExistence type="predicted"/>
<accession>A0A6A6JXN8</accession>
<dbReference type="RefSeq" id="XP_033658522.1">
    <property type="nucleotide sequence ID" value="XM_033800519.1"/>
</dbReference>